<evidence type="ECO:0000313" key="1">
    <source>
        <dbReference type="EMBL" id="KAI3738116.1"/>
    </source>
</evidence>
<keyword evidence="2" id="KW-1185">Reference proteome</keyword>
<reference evidence="2" key="1">
    <citation type="journal article" date="2022" name="Mol. Ecol. Resour.">
        <title>The genomes of chicory, endive, great burdock and yacon provide insights into Asteraceae palaeo-polyploidization history and plant inulin production.</title>
        <authorList>
            <person name="Fan W."/>
            <person name="Wang S."/>
            <person name="Wang H."/>
            <person name="Wang A."/>
            <person name="Jiang F."/>
            <person name="Liu H."/>
            <person name="Zhao H."/>
            <person name="Xu D."/>
            <person name="Zhang Y."/>
        </authorList>
    </citation>
    <scope>NUCLEOTIDE SEQUENCE [LARGE SCALE GENOMIC DNA]</scope>
    <source>
        <strain evidence="2">cv. Punajuju</strain>
    </source>
</reference>
<dbReference type="EMBL" id="CM042013">
    <property type="protein sequence ID" value="KAI3738116.1"/>
    <property type="molecule type" value="Genomic_DNA"/>
</dbReference>
<dbReference type="Proteomes" id="UP001055811">
    <property type="component" value="Linkage Group LG05"/>
</dbReference>
<accession>A0ACB9CV86</accession>
<name>A0ACB9CV86_CICIN</name>
<proteinExistence type="predicted"/>
<sequence length="304" mass="32894">MVGVGKGGMAVDIGRSGKRTNVGVGVGGVGVHTGAPGEQTDVGVGRGGVGVHTIYNNIPVYVGLHPGSDPFSYVYAASADQLKDDPNVALFFLENNLHQGTEMKLHFTKDPIRKATFLPRQIADSIPFSSKKLPQIYNKFSIQSNSLEGEIMKETLSQCESKGIKGEEKYCATSLESMIDFSTAKLGKKVKAISTEVHVKGKCSPLQKYTIKGAKKLVADEAVVCHKKNYAYAVFYCHKTVSTKVYVVSLVGAHGTKAKAVAVCHTNTAKWNPKHLAFKVLKVKPGRVPVCHFLPEDHVVWIPN</sequence>
<organism evidence="1 2">
    <name type="scientific">Cichorium intybus</name>
    <name type="common">Chicory</name>
    <dbReference type="NCBI Taxonomy" id="13427"/>
    <lineage>
        <taxon>Eukaryota</taxon>
        <taxon>Viridiplantae</taxon>
        <taxon>Streptophyta</taxon>
        <taxon>Embryophyta</taxon>
        <taxon>Tracheophyta</taxon>
        <taxon>Spermatophyta</taxon>
        <taxon>Magnoliopsida</taxon>
        <taxon>eudicotyledons</taxon>
        <taxon>Gunneridae</taxon>
        <taxon>Pentapetalae</taxon>
        <taxon>asterids</taxon>
        <taxon>campanulids</taxon>
        <taxon>Asterales</taxon>
        <taxon>Asteraceae</taxon>
        <taxon>Cichorioideae</taxon>
        <taxon>Cichorieae</taxon>
        <taxon>Cichoriinae</taxon>
        <taxon>Cichorium</taxon>
    </lineage>
</organism>
<gene>
    <name evidence="1" type="ORF">L2E82_28135</name>
</gene>
<comment type="caution">
    <text evidence="1">The sequence shown here is derived from an EMBL/GenBank/DDBJ whole genome shotgun (WGS) entry which is preliminary data.</text>
</comment>
<protein>
    <submittedName>
        <fullName evidence="1">Uncharacterized protein</fullName>
    </submittedName>
</protein>
<evidence type="ECO:0000313" key="2">
    <source>
        <dbReference type="Proteomes" id="UP001055811"/>
    </source>
</evidence>
<reference evidence="1 2" key="2">
    <citation type="journal article" date="2022" name="Mol. Ecol. Resour.">
        <title>The genomes of chicory, endive, great burdock and yacon provide insights into Asteraceae paleo-polyploidization history and plant inulin production.</title>
        <authorList>
            <person name="Fan W."/>
            <person name="Wang S."/>
            <person name="Wang H."/>
            <person name="Wang A."/>
            <person name="Jiang F."/>
            <person name="Liu H."/>
            <person name="Zhao H."/>
            <person name="Xu D."/>
            <person name="Zhang Y."/>
        </authorList>
    </citation>
    <scope>NUCLEOTIDE SEQUENCE [LARGE SCALE GENOMIC DNA]</scope>
    <source>
        <strain evidence="2">cv. Punajuju</strain>
        <tissue evidence="1">Leaves</tissue>
    </source>
</reference>